<keyword evidence="3" id="KW-0732">Signal</keyword>
<evidence type="ECO:0000256" key="4">
    <source>
        <dbReference type="ARBA" id="ARBA00022989"/>
    </source>
</evidence>
<keyword evidence="7" id="KW-1185">Reference proteome</keyword>
<evidence type="ECO:0000313" key="6">
    <source>
        <dbReference type="EMBL" id="VDI26650.1"/>
    </source>
</evidence>
<keyword evidence="4" id="KW-1133">Transmembrane helix</keyword>
<feature type="compositionally biased region" description="Low complexity" evidence="5">
    <location>
        <begin position="310"/>
        <end position="328"/>
    </location>
</feature>
<organism evidence="6 7">
    <name type="scientific">Mytilus galloprovincialis</name>
    <name type="common">Mediterranean mussel</name>
    <dbReference type="NCBI Taxonomy" id="29158"/>
    <lineage>
        <taxon>Eukaryota</taxon>
        <taxon>Metazoa</taxon>
        <taxon>Spiralia</taxon>
        <taxon>Lophotrochozoa</taxon>
        <taxon>Mollusca</taxon>
        <taxon>Bivalvia</taxon>
        <taxon>Autobranchia</taxon>
        <taxon>Pteriomorphia</taxon>
        <taxon>Mytilida</taxon>
        <taxon>Mytiloidea</taxon>
        <taxon>Mytilidae</taxon>
        <taxon>Mytilinae</taxon>
        <taxon>Mytilus</taxon>
    </lineage>
</organism>
<feature type="compositionally biased region" description="Polar residues" evidence="5">
    <location>
        <begin position="162"/>
        <end position="262"/>
    </location>
</feature>
<evidence type="ECO:0000256" key="2">
    <source>
        <dbReference type="ARBA" id="ARBA00022692"/>
    </source>
</evidence>
<dbReference type="AlphaFoldDB" id="A0A8B6DZD7"/>
<evidence type="ECO:0000256" key="5">
    <source>
        <dbReference type="SAM" id="MobiDB-lite"/>
    </source>
</evidence>
<dbReference type="EMBL" id="UYJE01004265">
    <property type="protein sequence ID" value="VDI26650.1"/>
    <property type="molecule type" value="Genomic_DNA"/>
</dbReference>
<dbReference type="PANTHER" id="PTHR13055:SF12">
    <property type="entry name" value="LD40707P"/>
    <property type="match status" value="1"/>
</dbReference>
<feature type="region of interest" description="Disordered" evidence="5">
    <location>
        <begin position="149"/>
        <end position="328"/>
    </location>
</feature>
<reference evidence="6" key="1">
    <citation type="submission" date="2018-11" db="EMBL/GenBank/DDBJ databases">
        <authorList>
            <person name="Alioto T."/>
            <person name="Alioto T."/>
        </authorList>
    </citation>
    <scope>NUCLEOTIDE SEQUENCE</scope>
</reference>
<gene>
    <name evidence="6" type="ORF">MGAL_10B053090</name>
</gene>
<keyword evidence="2" id="KW-0812">Transmembrane</keyword>
<keyword evidence="4" id="KW-0472">Membrane</keyword>
<dbReference type="Proteomes" id="UP000596742">
    <property type="component" value="Unassembled WGS sequence"/>
</dbReference>
<feature type="non-terminal residue" evidence="6">
    <location>
        <position position="546"/>
    </location>
</feature>
<evidence type="ECO:0000256" key="1">
    <source>
        <dbReference type="ARBA" id="ARBA00004479"/>
    </source>
</evidence>
<feature type="compositionally biased region" description="Basic and acidic residues" evidence="5">
    <location>
        <begin position="149"/>
        <end position="161"/>
    </location>
</feature>
<dbReference type="InterPro" id="IPR031152">
    <property type="entry name" value="PLXDC"/>
</dbReference>
<feature type="compositionally biased region" description="Polar residues" evidence="5">
    <location>
        <begin position="272"/>
        <end position="309"/>
    </location>
</feature>
<accession>A0A8B6DZD7</accession>
<dbReference type="PANTHER" id="PTHR13055">
    <property type="entry name" value="TUMOR ENDOTHELIAL MARKER 7 RELATED"/>
    <property type="match status" value="1"/>
</dbReference>
<evidence type="ECO:0000256" key="3">
    <source>
        <dbReference type="ARBA" id="ARBA00022729"/>
    </source>
</evidence>
<protein>
    <submittedName>
        <fullName evidence="6">Uncharacterized protein</fullName>
    </submittedName>
</protein>
<evidence type="ECO:0000313" key="7">
    <source>
        <dbReference type="Proteomes" id="UP000596742"/>
    </source>
</evidence>
<name>A0A8B6DZD7_MYTGA</name>
<proteinExistence type="predicted"/>
<dbReference type="GO" id="GO:0016020">
    <property type="term" value="C:membrane"/>
    <property type="evidence" value="ECO:0007669"/>
    <property type="project" value="UniProtKB-SubCell"/>
</dbReference>
<dbReference type="OrthoDB" id="6285106at2759"/>
<sequence length="546" mass="61148">MSGNDYIIRGNRDTARSFIDQVMITLIRGNRDTTGGLIDQAMITLIRGNEDTARGLVDQVMITLIRGNRDTTGGLIDQAMITLIRGNRDTARSFIDQAMITLTRGNRDTARGLVDQLCILGIWIVYVTSNEHKIEYTIDTERAKDNHVISFHDDRREKRQVENSWSSSTTAHSNISIKPTTQTHSNVSIPTTQIHSNVTRSTTQAHSKSTTNTPSTTRLQSTTKVPSTTRLPSTTKAQSTTRLPSTTKAQSTTRLPSTTKAPGTTRLPPTTKAPSTTRLSSTTKAPSTTKLPFTTKAPSTTRMPSTKKASSTTTEGLSTATTTVSKETTFNPQETTYVKQTDTHQYYNSTVIHDGNGVYWDELENHNTHVVLSDAKYLSSAGLELPFTMPFYGHNISKVQLTTGGFIYMAPFVHKFLTYSQYVAPLMANFDTQTDNSDILYKKYNDSVVIEWRNLHLNDQRFHGQFRFQAKLFQNGSIMLVYQTIPAPVMNISTDNHPVKLGISDAFYMDYTQNGIRYRRIYKYHAVDIEKSLVTNNTVVIFHPLP</sequence>
<comment type="caution">
    <text evidence="6">The sequence shown here is derived from an EMBL/GenBank/DDBJ whole genome shotgun (WGS) entry which is preliminary data.</text>
</comment>
<comment type="subcellular location">
    <subcellularLocation>
        <location evidence="1">Membrane</location>
        <topology evidence="1">Single-pass type I membrane protein</topology>
    </subcellularLocation>
</comment>